<keyword evidence="1" id="KW-1133">Transmembrane helix</keyword>
<gene>
    <name evidence="3" type="ORF">NDI79_19370</name>
</gene>
<evidence type="ECO:0000259" key="2">
    <source>
        <dbReference type="Pfam" id="PF25938"/>
    </source>
</evidence>
<dbReference type="Proteomes" id="UP001254813">
    <property type="component" value="Unassembled WGS sequence"/>
</dbReference>
<evidence type="ECO:0000313" key="3">
    <source>
        <dbReference type="EMBL" id="MDS0296337.1"/>
    </source>
</evidence>
<feature type="transmembrane region" description="Helical" evidence="1">
    <location>
        <begin position="35"/>
        <end position="57"/>
    </location>
</feature>
<accession>A0ABU2G6B8</accession>
<keyword evidence="1" id="KW-0812">Transmembrane</keyword>
<evidence type="ECO:0000256" key="1">
    <source>
        <dbReference type="SAM" id="Phobius"/>
    </source>
</evidence>
<comment type="caution">
    <text evidence="3">The sequence shown here is derived from an EMBL/GenBank/DDBJ whole genome shotgun (WGS) entry which is preliminary data.</text>
</comment>
<organism evidence="3 4">
    <name type="scientific">Halogeometricum luteum</name>
    <dbReference type="NCBI Taxonomy" id="2950537"/>
    <lineage>
        <taxon>Archaea</taxon>
        <taxon>Methanobacteriati</taxon>
        <taxon>Methanobacteriota</taxon>
        <taxon>Stenosarchaea group</taxon>
        <taxon>Halobacteria</taxon>
        <taxon>Halobacteriales</taxon>
        <taxon>Haloferacaceae</taxon>
        <taxon>Halogeometricum</taxon>
    </lineage>
</organism>
<dbReference type="EMBL" id="JAMQOQ010000006">
    <property type="protein sequence ID" value="MDS0296337.1"/>
    <property type="molecule type" value="Genomic_DNA"/>
</dbReference>
<keyword evidence="4" id="KW-1185">Reference proteome</keyword>
<protein>
    <recommendedName>
        <fullName evidence="2">DUF7981 domain-containing protein</fullName>
    </recommendedName>
</protein>
<proteinExistence type="predicted"/>
<keyword evidence="1" id="KW-0472">Membrane</keyword>
<evidence type="ECO:0000313" key="4">
    <source>
        <dbReference type="Proteomes" id="UP001254813"/>
    </source>
</evidence>
<feature type="domain" description="DUF7981" evidence="2">
    <location>
        <begin position="1"/>
        <end position="68"/>
    </location>
</feature>
<dbReference type="InterPro" id="IPR058287">
    <property type="entry name" value="DUF7981"/>
</dbReference>
<name>A0ABU2G6B8_9EURY</name>
<dbReference type="Pfam" id="PF25938">
    <property type="entry name" value="DUF7981"/>
    <property type="match status" value="1"/>
</dbReference>
<reference evidence="3 4" key="1">
    <citation type="submission" date="2022-06" db="EMBL/GenBank/DDBJ databases">
        <title>Halogeometricum sp. a new haloarchaeum isolate from saline soil.</title>
        <authorList>
            <person name="Strakova D."/>
            <person name="Galisteo C."/>
            <person name="Sanchez-Porro C."/>
            <person name="Ventosa A."/>
        </authorList>
    </citation>
    <scope>NUCLEOTIDE SEQUENCE [LARGE SCALE GENOMIC DNA]</scope>
    <source>
        <strain evidence="4">S3BR25-2</strain>
    </source>
</reference>
<sequence length="68" mass="6968">MTPRARSAALWGLVGTLSFLVLVQGYRLLVGPLGIGFGATAAVAVLVGLVVTAATYATEHRLSAKGRT</sequence>
<dbReference type="RefSeq" id="WP_310930355.1">
    <property type="nucleotide sequence ID" value="NZ_JAMQOQ010000006.1"/>
</dbReference>